<feature type="site" description="Increases basicity of active site His" evidence="5">
    <location>
        <position position="126"/>
    </location>
</feature>
<dbReference type="InterPro" id="IPR050179">
    <property type="entry name" value="Trans_hexapeptide_repeat"/>
</dbReference>
<reference evidence="8 9" key="1">
    <citation type="submission" date="2019-06" db="EMBL/GenBank/DDBJ databases">
        <title>Complete genome sequence of Antarcticibacterium flavum KCTC 52984T from an Antarctic marine sediment.</title>
        <authorList>
            <person name="Lee Y.M."/>
            <person name="Shin S.C."/>
        </authorList>
    </citation>
    <scope>NUCLEOTIDE SEQUENCE [LARGE SCALE GENOMIC DNA]</scope>
    <source>
        <strain evidence="8 9">KCTC 52984</strain>
    </source>
</reference>
<dbReference type="EMBL" id="CP040812">
    <property type="protein sequence ID" value="QCY68608.1"/>
    <property type="molecule type" value="Genomic_DNA"/>
</dbReference>
<feature type="binding site" evidence="6">
    <location>
        <begin position="7"/>
        <end position="9"/>
    </location>
    <ligand>
        <name>substrate</name>
    </ligand>
</feature>
<evidence type="ECO:0000256" key="1">
    <source>
        <dbReference type="ARBA" id="ARBA00007274"/>
    </source>
</evidence>
<dbReference type="InterPro" id="IPR011004">
    <property type="entry name" value="Trimer_LpxA-like_sf"/>
</dbReference>
<feature type="binding site" evidence="6">
    <location>
        <position position="155"/>
    </location>
    <ligand>
        <name>acetyl-CoA</name>
        <dbReference type="ChEBI" id="CHEBI:57288"/>
    </ligand>
</feature>
<keyword evidence="9" id="KW-1185">Reference proteome</keyword>
<dbReference type="GO" id="GO:0016746">
    <property type="term" value="F:acyltransferase activity"/>
    <property type="evidence" value="ECO:0007669"/>
    <property type="project" value="UniProtKB-KW"/>
</dbReference>
<feature type="active site" description="Proton acceptor" evidence="5">
    <location>
        <position position="125"/>
    </location>
</feature>
<dbReference type="InterPro" id="IPR018357">
    <property type="entry name" value="Hexapep_transf_CS"/>
</dbReference>
<dbReference type="PANTHER" id="PTHR43300:SF7">
    <property type="entry name" value="UDP-N-ACETYLBACILLOSAMINE N-ACETYLTRANSFERASE"/>
    <property type="match status" value="1"/>
</dbReference>
<dbReference type="InterPro" id="IPR001451">
    <property type="entry name" value="Hexapep"/>
</dbReference>
<dbReference type="Pfam" id="PF17836">
    <property type="entry name" value="PglD_N"/>
    <property type="match status" value="1"/>
</dbReference>
<keyword evidence="4" id="KW-0012">Acyltransferase</keyword>
<evidence type="ECO:0000256" key="5">
    <source>
        <dbReference type="PIRSR" id="PIRSR620019-1"/>
    </source>
</evidence>
<evidence type="ECO:0000259" key="7">
    <source>
        <dbReference type="Pfam" id="PF17836"/>
    </source>
</evidence>
<evidence type="ECO:0000313" key="9">
    <source>
        <dbReference type="Proteomes" id="UP000309016"/>
    </source>
</evidence>
<protein>
    <submittedName>
        <fullName evidence="8">Acetyltransferase</fullName>
    </submittedName>
</protein>
<organism evidence="8 9">
    <name type="scientific">Antarcticibacterium flavum</name>
    <dbReference type="NCBI Taxonomy" id="2058175"/>
    <lineage>
        <taxon>Bacteria</taxon>
        <taxon>Pseudomonadati</taxon>
        <taxon>Bacteroidota</taxon>
        <taxon>Flavobacteriia</taxon>
        <taxon>Flavobacteriales</taxon>
        <taxon>Flavobacteriaceae</taxon>
        <taxon>Antarcticibacterium</taxon>
    </lineage>
</organism>
<dbReference type="OrthoDB" id="9794407at2"/>
<feature type="domain" description="PglD N-terminal" evidence="7">
    <location>
        <begin position="3"/>
        <end position="72"/>
    </location>
</feature>
<evidence type="ECO:0000256" key="4">
    <source>
        <dbReference type="ARBA" id="ARBA00023315"/>
    </source>
</evidence>
<dbReference type="InterPro" id="IPR041561">
    <property type="entry name" value="PglD_N"/>
</dbReference>
<keyword evidence="2 8" id="KW-0808">Transferase</keyword>
<dbReference type="SUPFAM" id="SSF51161">
    <property type="entry name" value="Trimeric LpxA-like enzymes"/>
    <property type="match status" value="1"/>
</dbReference>
<dbReference type="Gene3D" id="2.160.10.10">
    <property type="entry name" value="Hexapeptide repeat proteins"/>
    <property type="match status" value="1"/>
</dbReference>
<dbReference type="KEGG" id="afla:FHG64_03920"/>
<dbReference type="Pfam" id="PF00132">
    <property type="entry name" value="Hexapep"/>
    <property type="match status" value="1"/>
</dbReference>
<feature type="binding site" evidence="6">
    <location>
        <position position="134"/>
    </location>
    <ligand>
        <name>acetyl-CoA</name>
        <dbReference type="ChEBI" id="CHEBI:57288"/>
    </ligand>
</feature>
<name>A0A5B7X1R5_9FLAO</name>
<evidence type="ECO:0000256" key="6">
    <source>
        <dbReference type="PIRSR" id="PIRSR620019-2"/>
    </source>
</evidence>
<dbReference type="RefSeq" id="WP_139065194.1">
    <property type="nucleotide sequence ID" value="NZ_CP040812.1"/>
</dbReference>
<comment type="similarity">
    <text evidence="1">Belongs to the transferase hexapeptide repeat family.</text>
</comment>
<evidence type="ECO:0000256" key="2">
    <source>
        <dbReference type="ARBA" id="ARBA00022679"/>
    </source>
</evidence>
<gene>
    <name evidence="8" type="ORF">FHG64_03920</name>
</gene>
<dbReference type="PROSITE" id="PS00101">
    <property type="entry name" value="HEXAPEP_TRANSFERASES"/>
    <property type="match status" value="1"/>
</dbReference>
<dbReference type="AlphaFoldDB" id="A0A5B7X1R5"/>
<evidence type="ECO:0000313" key="8">
    <source>
        <dbReference type="EMBL" id="QCY68608.1"/>
    </source>
</evidence>
<dbReference type="PANTHER" id="PTHR43300">
    <property type="entry name" value="ACETYLTRANSFERASE"/>
    <property type="match status" value="1"/>
</dbReference>
<evidence type="ECO:0000256" key="3">
    <source>
        <dbReference type="ARBA" id="ARBA00022737"/>
    </source>
</evidence>
<keyword evidence="3" id="KW-0677">Repeat</keyword>
<dbReference type="InterPro" id="IPR020019">
    <property type="entry name" value="AcTrfase_PglD-like"/>
</dbReference>
<feature type="binding site" evidence="6">
    <location>
        <position position="60"/>
    </location>
    <ligand>
        <name>substrate</name>
    </ligand>
</feature>
<dbReference type="NCBIfam" id="TIGR03570">
    <property type="entry name" value="NeuD_NnaD"/>
    <property type="match status" value="1"/>
</dbReference>
<accession>A0A5B7X1R5</accession>
<sequence>MNLYGASGHAKVIIDIIRSLSLEVDHIIDDDPQVKNFNNLEVTHKLTENISNGETIISIGNNEIRKKISEKFAGAIHPAIAHPSAVISPSAKLMQGTVVMANAAVNAAAVIGEHCIINTGATVEHDCKLGNFVHISPNAALAGDVEVGEGSHIGIGAVVIQGIKIGKWVTVGAGAVVINDIPDGVVAVGNPAQVIKEKTK</sequence>
<dbReference type="CDD" id="cd03360">
    <property type="entry name" value="LbH_AT_putative"/>
    <property type="match status" value="1"/>
</dbReference>
<dbReference type="Proteomes" id="UP000309016">
    <property type="component" value="Chromosome"/>
</dbReference>
<dbReference type="Gene3D" id="3.40.50.20">
    <property type="match status" value="1"/>
</dbReference>
<proteinExistence type="inferred from homology"/>